<keyword evidence="2" id="KW-0472">Membrane</keyword>
<name>A0A8T2PR56_9TELE</name>
<reference evidence="4" key="1">
    <citation type="thesis" date="2021" institute="BYU ScholarsArchive" country="Provo, UT, USA">
        <title>Applications of and Algorithms for Genome Assembly and Genomic Analyses with an Emphasis on Marine Teleosts.</title>
        <authorList>
            <person name="Pickett B.D."/>
        </authorList>
    </citation>
    <scope>NUCLEOTIDE SEQUENCE</scope>
    <source>
        <strain evidence="4">HI-2016</strain>
    </source>
</reference>
<evidence type="ECO:0000256" key="2">
    <source>
        <dbReference type="SAM" id="Phobius"/>
    </source>
</evidence>
<dbReference type="Gene3D" id="2.30.29.30">
    <property type="entry name" value="Pleckstrin-homology domain (PH domain)/Phosphotyrosine-binding domain (PTB)"/>
    <property type="match status" value="1"/>
</dbReference>
<keyword evidence="2" id="KW-0812">Transmembrane</keyword>
<comment type="caution">
    <text evidence="4">The sequence shown here is derived from an EMBL/GenBank/DDBJ whole genome shotgun (WGS) entry which is preliminary data.</text>
</comment>
<dbReference type="InterPro" id="IPR052633">
    <property type="entry name" value="GRAM_domain_protein_2B"/>
</dbReference>
<feature type="compositionally biased region" description="Polar residues" evidence="1">
    <location>
        <begin position="224"/>
        <end position="235"/>
    </location>
</feature>
<dbReference type="SMART" id="SM00568">
    <property type="entry name" value="GRAM"/>
    <property type="match status" value="1"/>
</dbReference>
<protein>
    <recommendedName>
        <fullName evidence="3">GRAM domain-containing protein</fullName>
    </recommendedName>
</protein>
<gene>
    <name evidence="4" type="ORF">JZ751_011943</name>
</gene>
<feature type="non-terminal residue" evidence="4">
    <location>
        <position position="1"/>
    </location>
</feature>
<keyword evidence="2" id="KW-1133">Transmembrane helix</keyword>
<organism evidence="4 5">
    <name type="scientific">Albula glossodonta</name>
    <name type="common">roundjaw bonefish</name>
    <dbReference type="NCBI Taxonomy" id="121402"/>
    <lineage>
        <taxon>Eukaryota</taxon>
        <taxon>Metazoa</taxon>
        <taxon>Chordata</taxon>
        <taxon>Craniata</taxon>
        <taxon>Vertebrata</taxon>
        <taxon>Euteleostomi</taxon>
        <taxon>Actinopterygii</taxon>
        <taxon>Neopterygii</taxon>
        <taxon>Teleostei</taxon>
        <taxon>Albuliformes</taxon>
        <taxon>Albulidae</taxon>
        <taxon>Albula</taxon>
    </lineage>
</organism>
<dbReference type="OrthoDB" id="74360at2759"/>
<keyword evidence="5" id="KW-1185">Reference proteome</keyword>
<dbReference type="AlphaFoldDB" id="A0A8T2PR56"/>
<dbReference type="PANTHER" id="PTHR46645:SF2">
    <property type="entry name" value="GRAM DOMAIN-CONTAINING PROTEIN 2B"/>
    <property type="match status" value="1"/>
</dbReference>
<evidence type="ECO:0000313" key="5">
    <source>
        <dbReference type="Proteomes" id="UP000824540"/>
    </source>
</evidence>
<dbReference type="CDD" id="cd13220">
    <property type="entry name" value="PH-GRAM_GRAMDC"/>
    <property type="match status" value="1"/>
</dbReference>
<feature type="domain" description="GRAM" evidence="3">
    <location>
        <begin position="255"/>
        <end position="322"/>
    </location>
</feature>
<dbReference type="GO" id="GO:0005881">
    <property type="term" value="C:cytoplasmic microtubule"/>
    <property type="evidence" value="ECO:0007669"/>
    <property type="project" value="TreeGrafter"/>
</dbReference>
<dbReference type="Pfam" id="PF02893">
    <property type="entry name" value="GRAM"/>
    <property type="match status" value="1"/>
</dbReference>
<accession>A0A8T2PR56</accession>
<dbReference type="InterPro" id="IPR011993">
    <property type="entry name" value="PH-like_dom_sf"/>
</dbReference>
<dbReference type="InterPro" id="IPR004182">
    <property type="entry name" value="GRAM"/>
</dbReference>
<evidence type="ECO:0000256" key="1">
    <source>
        <dbReference type="SAM" id="MobiDB-lite"/>
    </source>
</evidence>
<evidence type="ECO:0000313" key="4">
    <source>
        <dbReference type="EMBL" id="KAG9353819.1"/>
    </source>
</evidence>
<dbReference type="PANTHER" id="PTHR46645">
    <property type="entry name" value="GRAM DOMAIN-CONTAINING PROTEIN 2B-RELATED"/>
    <property type="match status" value="1"/>
</dbReference>
<dbReference type="Proteomes" id="UP000824540">
    <property type="component" value="Unassembled WGS sequence"/>
</dbReference>
<feature type="transmembrane region" description="Helical" evidence="2">
    <location>
        <begin position="464"/>
        <end position="483"/>
    </location>
</feature>
<dbReference type="FunFam" id="2.30.29.30:FF:000086">
    <property type="entry name" value="GRAM domain-containing protein 2B isoform 2"/>
    <property type="match status" value="1"/>
</dbReference>
<feature type="region of interest" description="Disordered" evidence="1">
    <location>
        <begin position="176"/>
        <end position="252"/>
    </location>
</feature>
<evidence type="ECO:0000259" key="3">
    <source>
        <dbReference type="SMART" id="SM00568"/>
    </source>
</evidence>
<proteinExistence type="predicted"/>
<sequence>MMRKRKDEINTKTGQEAWLLFISLKVQSSVELSAPVFYRHVDPGHSTGSVFGSCQPQSDSGKVGRQKQLLKRLVSNAALRLGVAHKVNQLHTIELPGAGLLCQIILGFGRSKSKPKRELSLGRKGKETNDLVFKLLAVHIEMVLMTEPPPSILTPQTTPEEAKSFKFVKKDAKTILTNSEAENGGEDRPRKNGRPGTDPQQLADTESDVPECKRKPPLVRSKVIEQTSLLQSPSDSEAKPSRKKSHSSQFSKTNDQYHKIFKEISKDELLRQSYTCALQKDMLYQGKLYVSDNWICFHSKVFGKGTKISIPVLSVTLIKKTKTAILVPNALVIATANERHVFVSFLSRDTTYKFLKTICLHLDHDFTADFSDLDGVVRQRRQDLLESSSSGSQTPDYEKIAEFPGLNQNFFKVVKKGEVAVHADIHLQKETDPKHGLHRNGQTKPVRELHKVNPLQSASLNSLLLIYLFLVCILIVSSCYMAFKIVSLEQRLKTLGSLAEYPHNEASSPLLRSSYPSQRNTLPMSLVKMLLDNPCLTSLFHAKASSSVYRDRKTEVIDRLTSLLVVVQRCPAVPTAAKTAEGTTRL</sequence>
<dbReference type="EMBL" id="JAFBMS010000003">
    <property type="protein sequence ID" value="KAG9353819.1"/>
    <property type="molecule type" value="Genomic_DNA"/>
</dbReference>